<evidence type="ECO:0000313" key="11">
    <source>
        <dbReference type="Proteomes" id="UP001152795"/>
    </source>
</evidence>
<name>A0A7D9DRK5_PARCT</name>
<evidence type="ECO:0000256" key="6">
    <source>
        <dbReference type="ARBA" id="ARBA00023136"/>
    </source>
</evidence>
<reference evidence="10" key="1">
    <citation type="submission" date="2020-04" db="EMBL/GenBank/DDBJ databases">
        <authorList>
            <person name="Alioto T."/>
            <person name="Alioto T."/>
            <person name="Gomez Garrido J."/>
        </authorList>
    </citation>
    <scope>NUCLEOTIDE SEQUENCE</scope>
    <source>
        <strain evidence="10">A484AB</strain>
    </source>
</reference>
<keyword evidence="6" id="KW-0472">Membrane</keyword>
<dbReference type="PANTHER" id="PTHR24246:SF27">
    <property type="entry name" value="ADENOSINE RECEPTOR, ISOFORM A"/>
    <property type="match status" value="1"/>
</dbReference>
<keyword evidence="8" id="KW-0325">Glycoprotein</keyword>
<dbReference type="InterPro" id="IPR017452">
    <property type="entry name" value="GPCR_Rhodpsn_7TM"/>
</dbReference>
<keyword evidence="7 10" id="KW-0675">Receptor</keyword>
<dbReference type="CDD" id="cd00637">
    <property type="entry name" value="7tm_classA_rhodopsin-like"/>
    <property type="match status" value="1"/>
</dbReference>
<comment type="caution">
    <text evidence="10">The sequence shown here is derived from an EMBL/GenBank/DDBJ whole genome shotgun (WGS) entry which is preliminary data.</text>
</comment>
<comment type="subcellular location">
    <subcellularLocation>
        <location evidence="1">Cell membrane</location>
        <topology evidence="1">Multi-pass membrane protein</topology>
    </subcellularLocation>
</comment>
<evidence type="ECO:0000256" key="2">
    <source>
        <dbReference type="ARBA" id="ARBA00022475"/>
    </source>
</evidence>
<evidence type="ECO:0000256" key="3">
    <source>
        <dbReference type="ARBA" id="ARBA00022692"/>
    </source>
</evidence>
<dbReference type="PROSITE" id="PS50262">
    <property type="entry name" value="G_PROTEIN_RECEP_F1_2"/>
    <property type="match status" value="1"/>
</dbReference>
<dbReference type="AlphaFoldDB" id="A0A7D9DRK5"/>
<dbReference type="SUPFAM" id="SSF81321">
    <property type="entry name" value="Family A G protein-coupled receptor-like"/>
    <property type="match status" value="1"/>
</dbReference>
<gene>
    <name evidence="10" type="ORF">PACLA_8A032900</name>
</gene>
<evidence type="ECO:0000256" key="7">
    <source>
        <dbReference type="ARBA" id="ARBA00023170"/>
    </source>
</evidence>
<dbReference type="PANTHER" id="PTHR24246">
    <property type="entry name" value="OLFACTORY RECEPTOR AND ADENOSINE RECEPTOR"/>
    <property type="match status" value="1"/>
</dbReference>
<evidence type="ECO:0000313" key="10">
    <source>
        <dbReference type="EMBL" id="CAB3992339.1"/>
    </source>
</evidence>
<dbReference type="EMBL" id="CACRXK020002027">
    <property type="protein sequence ID" value="CAB3992339.1"/>
    <property type="molecule type" value="Genomic_DNA"/>
</dbReference>
<dbReference type="OrthoDB" id="10042731at2759"/>
<keyword evidence="11" id="KW-1185">Reference proteome</keyword>
<proteinExistence type="predicted"/>
<organism evidence="10 11">
    <name type="scientific">Paramuricea clavata</name>
    <name type="common">Red gorgonian</name>
    <name type="synonym">Violescent sea-whip</name>
    <dbReference type="NCBI Taxonomy" id="317549"/>
    <lineage>
        <taxon>Eukaryota</taxon>
        <taxon>Metazoa</taxon>
        <taxon>Cnidaria</taxon>
        <taxon>Anthozoa</taxon>
        <taxon>Octocorallia</taxon>
        <taxon>Malacalcyonacea</taxon>
        <taxon>Plexauridae</taxon>
        <taxon>Paramuricea</taxon>
    </lineage>
</organism>
<dbReference type="InterPro" id="IPR000276">
    <property type="entry name" value="GPCR_Rhodpsn"/>
</dbReference>
<evidence type="ECO:0000256" key="4">
    <source>
        <dbReference type="ARBA" id="ARBA00022989"/>
    </source>
</evidence>
<accession>A0A7D9DRK5</accession>
<dbReference type="Proteomes" id="UP001152795">
    <property type="component" value="Unassembled WGS sequence"/>
</dbReference>
<dbReference type="PRINTS" id="PR00237">
    <property type="entry name" value="GPCRRHODOPSN"/>
</dbReference>
<evidence type="ECO:0000256" key="1">
    <source>
        <dbReference type="ARBA" id="ARBA00004651"/>
    </source>
</evidence>
<evidence type="ECO:0000256" key="5">
    <source>
        <dbReference type="ARBA" id="ARBA00023040"/>
    </source>
</evidence>
<keyword evidence="2" id="KW-1003">Cell membrane</keyword>
<keyword evidence="4" id="KW-1133">Transmembrane helix</keyword>
<protein>
    <submittedName>
        <fullName evidence="10">Adenosine receptor A1-like</fullName>
    </submittedName>
</protein>
<keyword evidence="9" id="KW-0807">Transducer</keyword>
<evidence type="ECO:0000256" key="8">
    <source>
        <dbReference type="ARBA" id="ARBA00023180"/>
    </source>
</evidence>
<dbReference type="Gene3D" id="1.20.1070.10">
    <property type="entry name" value="Rhodopsin 7-helix transmembrane proteins"/>
    <property type="match status" value="1"/>
</dbReference>
<keyword evidence="5" id="KW-0297">G-protein coupled receptor</keyword>
<dbReference type="GO" id="GO:0005886">
    <property type="term" value="C:plasma membrane"/>
    <property type="evidence" value="ECO:0007669"/>
    <property type="project" value="UniProtKB-SubCell"/>
</dbReference>
<evidence type="ECO:0000256" key="9">
    <source>
        <dbReference type="ARBA" id="ARBA00023224"/>
    </source>
</evidence>
<sequence>MESSNSSTEYTTFERVLSLTVGILLLLVSLGSVIANTLLLSAIYFDPLKCFRKVPIVFITNLALADLLTGLLVDPLYAVYDFGIFQKKHYDTTLTVGDYNSYITVNNAIVTIIILTIDRSVAIKKPFLYRRVMTLKTAAIIVAISWMYSGFFSTFRLMGMSDEAYILLDTHLHVTFAFLSLTCLFGFIYSNLKAEKGRQLREVTSMNNIDKATKKKLQEIKTDKRLLVTIFLILFIFFLTYSPYAIFIHLEFYCVTCRDSKVYYILSKTSEPVVYLNSVLNPFIYAWRHKNFRKALLWVVKCRGRRKQQAKRRENGTNPDNNTTEE</sequence>
<dbReference type="Pfam" id="PF00001">
    <property type="entry name" value="7tm_1"/>
    <property type="match status" value="1"/>
</dbReference>
<keyword evidence="3" id="KW-0812">Transmembrane</keyword>
<dbReference type="GO" id="GO:0004930">
    <property type="term" value="F:G protein-coupled receptor activity"/>
    <property type="evidence" value="ECO:0007669"/>
    <property type="project" value="UniProtKB-KW"/>
</dbReference>